<feature type="signal peptide" evidence="2">
    <location>
        <begin position="1"/>
        <end position="32"/>
    </location>
</feature>
<keyword evidence="2" id="KW-0732">Signal</keyword>
<dbReference type="InterPro" id="IPR029058">
    <property type="entry name" value="AB_hydrolase_fold"/>
</dbReference>
<dbReference type="Pfam" id="PF00326">
    <property type="entry name" value="Peptidase_S9"/>
    <property type="match status" value="1"/>
</dbReference>
<dbReference type="SUPFAM" id="SSF82171">
    <property type="entry name" value="DPP6 N-terminal domain-like"/>
    <property type="match status" value="1"/>
</dbReference>
<dbReference type="Gene3D" id="3.40.50.1820">
    <property type="entry name" value="alpha/beta hydrolase"/>
    <property type="match status" value="1"/>
</dbReference>
<dbReference type="GO" id="GO:0004252">
    <property type="term" value="F:serine-type endopeptidase activity"/>
    <property type="evidence" value="ECO:0007669"/>
    <property type="project" value="TreeGrafter"/>
</dbReference>
<dbReference type="GO" id="GO:0006508">
    <property type="term" value="P:proteolysis"/>
    <property type="evidence" value="ECO:0007669"/>
    <property type="project" value="InterPro"/>
</dbReference>
<keyword evidence="1" id="KW-0378">Hydrolase</keyword>
<organism evidence="4 5">
    <name type="scientific">Aliikangiella marina</name>
    <dbReference type="NCBI Taxonomy" id="1712262"/>
    <lineage>
        <taxon>Bacteria</taxon>
        <taxon>Pseudomonadati</taxon>
        <taxon>Pseudomonadota</taxon>
        <taxon>Gammaproteobacteria</taxon>
        <taxon>Oceanospirillales</taxon>
        <taxon>Pleioneaceae</taxon>
        <taxon>Aliikangiella</taxon>
    </lineage>
</organism>
<comment type="caution">
    <text evidence="4">The sequence shown here is derived from an EMBL/GenBank/DDBJ whole genome shotgun (WGS) entry which is preliminary data.</text>
</comment>
<feature type="domain" description="Peptidase S9 prolyl oligopeptidase catalytic" evidence="3">
    <location>
        <begin position="449"/>
        <end position="659"/>
    </location>
</feature>
<dbReference type="Proteomes" id="UP000317839">
    <property type="component" value="Unassembled WGS sequence"/>
</dbReference>
<evidence type="ECO:0000256" key="1">
    <source>
        <dbReference type="ARBA" id="ARBA00022801"/>
    </source>
</evidence>
<dbReference type="InterPro" id="IPR001375">
    <property type="entry name" value="Peptidase_S9_cat"/>
</dbReference>
<evidence type="ECO:0000313" key="4">
    <source>
        <dbReference type="EMBL" id="TQV76814.1"/>
    </source>
</evidence>
<feature type="chain" id="PRO_5022247011" evidence="2">
    <location>
        <begin position="33"/>
        <end position="662"/>
    </location>
</feature>
<reference evidence="4 5" key="1">
    <citation type="submission" date="2019-06" db="EMBL/GenBank/DDBJ databases">
        <title>Draft genome of Aliikangiella marina GYP-15.</title>
        <authorList>
            <person name="Wang G."/>
        </authorList>
    </citation>
    <scope>NUCLEOTIDE SEQUENCE [LARGE SCALE GENOMIC DNA]</scope>
    <source>
        <strain evidence="4 5">GYP-15</strain>
    </source>
</reference>
<protein>
    <submittedName>
        <fullName evidence="4">S9 family peptidase</fullName>
    </submittedName>
</protein>
<dbReference type="AlphaFoldDB" id="A0A545THV8"/>
<proteinExistence type="predicted"/>
<dbReference type="PANTHER" id="PTHR42776">
    <property type="entry name" value="SERINE PEPTIDASE S9 FAMILY MEMBER"/>
    <property type="match status" value="1"/>
</dbReference>
<dbReference type="PANTHER" id="PTHR42776:SF27">
    <property type="entry name" value="DIPEPTIDYL PEPTIDASE FAMILY MEMBER 6"/>
    <property type="match status" value="1"/>
</dbReference>
<keyword evidence="5" id="KW-1185">Reference proteome</keyword>
<dbReference type="OrthoDB" id="9764953at2"/>
<name>A0A545THV8_9GAMM</name>
<gene>
    <name evidence="4" type="ORF">FLL45_02325</name>
</gene>
<accession>A0A545THV8</accession>
<dbReference type="EMBL" id="VIKR01000001">
    <property type="protein sequence ID" value="TQV76814.1"/>
    <property type="molecule type" value="Genomic_DNA"/>
</dbReference>
<evidence type="ECO:0000256" key="2">
    <source>
        <dbReference type="SAM" id="SignalP"/>
    </source>
</evidence>
<evidence type="ECO:0000313" key="5">
    <source>
        <dbReference type="Proteomes" id="UP000317839"/>
    </source>
</evidence>
<sequence length="662" mass="75072">MIKNHEKMTTSMRLFYCFLSIALLTQFQIANANQIKDFAKSQEFRQVKLSPDGKTIAATLINEDAAIAFFDSESLKPINKIGFNRKKEPGEFYWVNNERLVFKLLHRRAWREEPEYYGQLYAIDKTGERPKMIFGYNAGESNAGPGAKKRKVSTYGWGEIVDLLDGDKRHILVQSTPFSRDGDKQPKLILLDVYKGHIVKTLAYSPIPSSDFFTDTKGNLRLSSGSDENDNFKVYSFDSGSKEWSEFANGKYGEHFTPLVFDTESNHFYFLDNFKTDTLALYRLNLATQKRTLMFKDPLVDITSAMLTSDQKKILAIRFDPDYPNYAIVPAESPEHSMFRKMLATFPNQIVDITSLSTDGALAIVKVSSDSNPGVFYLYNNKQNKLATLFKKNPHINEKNLSPMRAIQFIADDGVEINGYLTSPTNAKVQRQPLVVMPHGGPHGVRDRWGYHSEVQALVSRGFAVLQVNFRGSGGYGREFYQQGLLQWGDRIQRDIIQSVKWAIKEEIAHPDRICIMGASFGAYSAVMSATIEPDLFQCVVANVGVYDLALLYEDGDVQESFWGASYLEKVIGTNKATLQEYSPINHVKKLKAKIFIAHGEKDERAPIEHAEKLKEALQANGLPFEWFVKETEGHGYYSDENRAEYLTKAIGFIEKNIGSYR</sequence>
<dbReference type="SUPFAM" id="SSF53474">
    <property type="entry name" value="alpha/beta-Hydrolases"/>
    <property type="match status" value="1"/>
</dbReference>
<evidence type="ECO:0000259" key="3">
    <source>
        <dbReference type="Pfam" id="PF00326"/>
    </source>
</evidence>